<evidence type="ECO:0000313" key="3">
    <source>
        <dbReference type="Proteomes" id="UP001054837"/>
    </source>
</evidence>
<proteinExistence type="predicted"/>
<evidence type="ECO:0000256" key="1">
    <source>
        <dbReference type="SAM" id="Phobius"/>
    </source>
</evidence>
<dbReference type="Proteomes" id="UP001054837">
    <property type="component" value="Unassembled WGS sequence"/>
</dbReference>
<keyword evidence="1" id="KW-1133">Transmembrane helix</keyword>
<sequence length="182" mass="21158">MEFFLTFLSFLTTEYYSKLQNKDNIFLAWLFLTISFITSPFDFLKICTLIMAFNILDFIISTCIQKRNNKPASSKISQIIIIDCGELNIDQMIVYPTVEQYQLPYEILTPITNLESLNSLSHHDNSPTITIELRKPTIEQLLCYPTIEQYHLKDNILKPTICSQTYQPEITSAILIHFGKPY</sequence>
<keyword evidence="1" id="KW-0812">Transmembrane</keyword>
<protein>
    <submittedName>
        <fullName evidence="2">Uncharacterized protein</fullName>
    </submittedName>
</protein>
<comment type="caution">
    <text evidence="2">The sequence shown here is derived from an EMBL/GenBank/DDBJ whole genome shotgun (WGS) entry which is preliminary data.</text>
</comment>
<evidence type="ECO:0000313" key="2">
    <source>
        <dbReference type="EMBL" id="GIY51909.1"/>
    </source>
</evidence>
<feature type="transmembrane region" description="Helical" evidence="1">
    <location>
        <begin position="25"/>
        <end position="44"/>
    </location>
</feature>
<accession>A0AAV4U2E2</accession>
<keyword evidence="1" id="KW-0472">Membrane</keyword>
<dbReference type="AlphaFoldDB" id="A0AAV4U2E2"/>
<name>A0AAV4U2E2_9ARAC</name>
<dbReference type="EMBL" id="BPLQ01010622">
    <property type="protein sequence ID" value="GIY51909.1"/>
    <property type="molecule type" value="Genomic_DNA"/>
</dbReference>
<gene>
    <name evidence="2" type="ORF">CDAR_596961</name>
</gene>
<reference evidence="2 3" key="1">
    <citation type="submission" date="2021-06" db="EMBL/GenBank/DDBJ databases">
        <title>Caerostris darwini draft genome.</title>
        <authorList>
            <person name="Kono N."/>
            <person name="Arakawa K."/>
        </authorList>
    </citation>
    <scope>NUCLEOTIDE SEQUENCE [LARGE SCALE GENOMIC DNA]</scope>
</reference>
<organism evidence="2 3">
    <name type="scientific">Caerostris darwini</name>
    <dbReference type="NCBI Taxonomy" id="1538125"/>
    <lineage>
        <taxon>Eukaryota</taxon>
        <taxon>Metazoa</taxon>
        <taxon>Ecdysozoa</taxon>
        <taxon>Arthropoda</taxon>
        <taxon>Chelicerata</taxon>
        <taxon>Arachnida</taxon>
        <taxon>Araneae</taxon>
        <taxon>Araneomorphae</taxon>
        <taxon>Entelegynae</taxon>
        <taxon>Araneoidea</taxon>
        <taxon>Araneidae</taxon>
        <taxon>Caerostris</taxon>
    </lineage>
</organism>
<keyword evidence="3" id="KW-1185">Reference proteome</keyword>